<keyword evidence="2" id="KW-1185">Reference proteome</keyword>
<name>A0A939KKG3_9CLOT</name>
<evidence type="ECO:0000313" key="1">
    <source>
        <dbReference type="EMBL" id="MBO1266071.1"/>
    </source>
</evidence>
<dbReference type="EMBL" id="JAFNJU010000011">
    <property type="protein sequence ID" value="MBO1266071.1"/>
    <property type="molecule type" value="Genomic_DNA"/>
</dbReference>
<dbReference type="Pfam" id="PF10865">
    <property type="entry name" value="DUF2703"/>
    <property type="match status" value="1"/>
</dbReference>
<evidence type="ECO:0000313" key="2">
    <source>
        <dbReference type="Proteomes" id="UP000664218"/>
    </source>
</evidence>
<dbReference type="InterPro" id="IPR021219">
    <property type="entry name" value="DUF2703"/>
</dbReference>
<organism evidence="1 2">
    <name type="scientific">Proteiniclasticum aestuarii</name>
    <dbReference type="NCBI Taxonomy" id="2817862"/>
    <lineage>
        <taxon>Bacteria</taxon>
        <taxon>Bacillati</taxon>
        <taxon>Bacillota</taxon>
        <taxon>Clostridia</taxon>
        <taxon>Eubacteriales</taxon>
        <taxon>Clostridiaceae</taxon>
        <taxon>Proteiniclasticum</taxon>
    </lineage>
</organism>
<dbReference type="AlphaFoldDB" id="A0A939KKG3"/>
<sequence length="151" mass="16968">MKILIIEWRHLDVNGETCDRCDDTGETIQEEVERLNRKLESQGVRVTWTDTKLGGIALTQSNTILFNGTPLEELLDIRVSENYCASCSALLHQESYCRSVFYEGVEYEDIPAKAIREAAYKVLRLDEQEAAEMVLPGDRKGCGCGTDCCTP</sequence>
<accession>A0A939KKG3</accession>
<reference evidence="1" key="1">
    <citation type="submission" date="2021-03" db="EMBL/GenBank/DDBJ databases">
        <title>Proteiniclasticum marinus sp. nov., isolated from tidal flat sediment.</title>
        <authorList>
            <person name="Namirimu T."/>
            <person name="Yang J.-A."/>
            <person name="Yang S.-H."/>
            <person name="Kim Y.-J."/>
            <person name="Kwon K.K."/>
        </authorList>
    </citation>
    <scope>NUCLEOTIDE SEQUENCE</scope>
    <source>
        <strain evidence="1">SCR006</strain>
    </source>
</reference>
<dbReference type="Proteomes" id="UP000664218">
    <property type="component" value="Unassembled WGS sequence"/>
</dbReference>
<proteinExistence type="predicted"/>
<protein>
    <submittedName>
        <fullName evidence="1">DUF2703 domain-containing protein</fullName>
    </submittedName>
</protein>
<dbReference type="RefSeq" id="WP_207600593.1">
    <property type="nucleotide sequence ID" value="NZ_JAFNJU010000011.1"/>
</dbReference>
<comment type="caution">
    <text evidence="1">The sequence shown here is derived from an EMBL/GenBank/DDBJ whole genome shotgun (WGS) entry which is preliminary data.</text>
</comment>
<gene>
    <name evidence="1" type="ORF">J3A84_13620</name>
</gene>